<keyword evidence="3" id="KW-1185">Reference proteome</keyword>
<evidence type="ECO:0000313" key="2">
    <source>
        <dbReference type="EMBL" id="OAD52226.1"/>
    </source>
</evidence>
<gene>
    <name evidence="2" type="ORF">WN48_02511</name>
</gene>
<protein>
    <submittedName>
        <fullName evidence="2">Uncharacterized protein</fullName>
    </submittedName>
</protein>
<feature type="region of interest" description="Disordered" evidence="1">
    <location>
        <begin position="125"/>
        <end position="165"/>
    </location>
</feature>
<dbReference type="EMBL" id="KQ775960">
    <property type="protein sequence ID" value="OAD52226.1"/>
    <property type="molecule type" value="Genomic_DNA"/>
</dbReference>
<organism evidence="2 3">
    <name type="scientific">Eufriesea mexicana</name>
    <dbReference type="NCBI Taxonomy" id="516756"/>
    <lineage>
        <taxon>Eukaryota</taxon>
        <taxon>Metazoa</taxon>
        <taxon>Ecdysozoa</taxon>
        <taxon>Arthropoda</taxon>
        <taxon>Hexapoda</taxon>
        <taxon>Insecta</taxon>
        <taxon>Pterygota</taxon>
        <taxon>Neoptera</taxon>
        <taxon>Endopterygota</taxon>
        <taxon>Hymenoptera</taxon>
        <taxon>Apocrita</taxon>
        <taxon>Aculeata</taxon>
        <taxon>Apoidea</taxon>
        <taxon>Anthophila</taxon>
        <taxon>Apidae</taxon>
        <taxon>Eufriesea</taxon>
    </lineage>
</organism>
<name>A0A310S755_9HYME</name>
<reference evidence="2 3" key="1">
    <citation type="submission" date="2015-07" db="EMBL/GenBank/DDBJ databases">
        <title>The genome of Eufriesea mexicana.</title>
        <authorList>
            <person name="Pan H."/>
            <person name="Kapheim K."/>
        </authorList>
    </citation>
    <scope>NUCLEOTIDE SEQUENCE [LARGE SCALE GENOMIC DNA]</scope>
    <source>
        <strain evidence="2">0111107269</strain>
        <tissue evidence="2">Whole body</tissue>
    </source>
</reference>
<evidence type="ECO:0000313" key="3">
    <source>
        <dbReference type="Proteomes" id="UP000250275"/>
    </source>
</evidence>
<proteinExistence type="predicted"/>
<dbReference type="AlphaFoldDB" id="A0A310S755"/>
<sequence>MDKWGCLDIRIGFDPRGYLALEDHTTERGHALIRLQGIHFRDVGREKEKKSWFRWLVARVVDWSAMRAVVVHRFVRGLLFSQATEREAHWCIWTRNGQVRMYMDAWNRSIRTAADERVDAFVDERSRNMDKTGRKRSEERRDEVNEKDTQRSPITKKQREGTFSVRQVASSKVPRLALKRTSAIIFSAMIPCRGIDFLNLPAT</sequence>
<evidence type="ECO:0000256" key="1">
    <source>
        <dbReference type="SAM" id="MobiDB-lite"/>
    </source>
</evidence>
<feature type="compositionally biased region" description="Basic and acidic residues" evidence="1">
    <location>
        <begin position="125"/>
        <end position="150"/>
    </location>
</feature>
<accession>A0A310S755</accession>
<dbReference type="Proteomes" id="UP000250275">
    <property type="component" value="Unassembled WGS sequence"/>
</dbReference>